<dbReference type="EMBL" id="CP016359">
    <property type="protein sequence ID" value="APU67339.1"/>
    <property type="molecule type" value="Genomic_DNA"/>
</dbReference>
<evidence type="ECO:0000313" key="2">
    <source>
        <dbReference type="Proteomes" id="UP000186230"/>
    </source>
</evidence>
<name>A0A1L7I149_9FLAO</name>
<dbReference type="STRING" id="1229726.GRFL_0615"/>
<protein>
    <submittedName>
        <fullName evidence="1">Putative Co/Zn/Cd efflux system membrane fusion protein</fullName>
    </submittedName>
</protein>
<dbReference type="KEGG" id="gfl:GRFL_0615"/>
<evidence type="ECO:0000313" key="1">
    <source>
        <dbReference type="EMBL" id="APU67339.1"/>
    </source>
</evidence>
<keyword evidence="2" id="KW-1185">Reference proteome</keyword>
<dbReference type="InterPro" id="IPR021782">
    <property type="entry name" value="DUF3347"/>
</dbReference>
<dbReference type="RefSeq" id="WP_083643223.1">
    <property type="nucleotide sequence ID" value="NZ_AMRU01000003.1"/>
</dbReference>
<proteinExistence type="predicted"/>
<dbReference type="OrthoDB" id="5513217at2"/>
<dbReference type="Proteomes" id="UP000186230">
    <property type="component" value="Chromosome"/>
</dbReference>
<dbReference type="PROSITE" id="PS51257">
    <property type="entry name" value="PROKAR_LIPOPROTEIN"/>
    <property type="match status" value="1"/>
</dbReference>
<accession>A0A1L7I149</accession>
<dbReference type="Pfam" id="PF11827">
    <property type="entry name" value="DUF3347"/>
    <property type="match status" value="1"/>
</dbReference>
<sequence>MKRILVIAGVLLSLTACKFGEENQSVKIDTPKEIKQKEKTTADVADQDFKDGMTGKVFHNYLEIKMALGNEDPGQVSDVAKSMAASFETERPELKQLATELSEASEIQEQRRIFAEFTSKAGDMFEEALSGGTIYRKFCPMAFNNEGAYWYADVEKDTNPYFGSKMPECGAVEKTITKK</sequence>
<reference evidence="1 2" key="1">
    <citation type="submission" date="2016-07" db="EMBL/GenBank/DDBJ databases">
        <title>Multi-omics approach to identify versatile polysaccharide utilization systems of a marine flavobacterium Gramella flava.</title>
        <authorList>
            <person name="Tang K."/>
        </authorList>
    </citation>
    <scope>NUCLEOTIDE SEQUENCE [LARGE SCALE GENOMIC DNA]</scope>
    <source>
        <strain evidence="1 2">JLT2011</strain>
    </source>
</reference>
<dbReference type="AlphaFoldDB" id="A0A1L7I149"/>
<gene>
    <name evidence="1" type="ORF">GRFL_0615</name>
</gene>
<organism evidence="1 2">
    <name type="scientific">Christiangramia flava JLT2011</name>
    <dbReference type="NCBI Taxonomy" id="1229726"/>
    <lineage>
        <taxon>Bacteria</taxon>
        <taxon>Pseudomonadati</taxon>
        <taxon>Bacteroidota</taxon>
        <taxon>Flavobacteriia</taxon>
        <taxon>Flavobacteriales</taxon>
        <taxon>Flavobacteriaceae</taxon>
        <taxon>Christiangramia</taxon>
    </lineage>
</organism>